<dbReference type="PATRIC" id="fig|1619091.4.peg.426"/>
<evidence type="ECO:0000256" key="7">
    <source>
        <dbReference type="ARBA" id="ARBA00023136"/>
    </source>
</evidence>
<comment type="similarity">
    <text evidence="9">Belongs to the OXA1/ALB3/YidC family.</text>
</comment>
<dbReference type="Proteomes" id="UP000034075">
    <property type="component" value="Unassembled WGS sequence"/>
</dbReference>
<name>A0A0G0I5F6_9BACT</name>
<evidence type="ECO:0000259" key="11">
    <source>
        <dbReference type="Pfam" id="PF02096"/>
    </source>
</evidence>
<dbReference type="EMBL" id="LBSF01000033">
    <property type="protein sequence ID" value="KKQ11326.1"/>
    <property type="molecule type" value="Genomic_DNA"/>
</dbReference>
<dbReference type="InterPro" id="IPR001708">
    <property type="entry name" value="YidC/ALB3/OXA1/COX18"/>
</dbReference>
<evidence type="ECO:0000256" key="9">
    <source>
        <dbReference type="RuleBase" id="RU003945"/>
    </source>
</evidence>
<comment type="subcellular location">
    <subcellularLocation>
        <location evidence="1">Cell membrane</location>
        <topology evidence="1">Multi-pass membrane protein</topology>
    </subcellularLocation>
    <subcellularLocation>
        <location evidence="9">Membrane</location>
        <topology evidence="9">Multi-pass membrane protein</topology>
    </subcellularLocation>
</comment>
<dbReference type="Pfam" id="PF02096">
    <property type="entry name" value="60KD_IMP"/>
    <property type="match status" value="1"/>
</dbReference>
<keyword evidence="8" id="KW-0143">Chaperone</keyword>
<proteinExistence type="inferred from homology"/>
<comment type="caution">
    <text evidence="12">The sequence shown here is derived from an EMBL/GenBank/DDBJ whole genome shotgun (WGS) entry which is preliminary data.</text>
</comment>
<keyword evidence="6 10" id="KW-1133">Transmembrane helix</keyword>
<keyword evidence="3" id="KW-1003">Cell membrane</keyword>
<feature type="domain" description="Membrane insertase YidC/Oxa/ALB C-terminal" evidence="11">
    <location>
        <begin position="30"/>
        <end position="263"/>
    </location>
</feature>
<dbReference type="InterPro" id="IPR028055">
    <property type="entry name" value="YidC/Oxa/ALB_C"/>
</dbReference>
<dbReference type="NCBIfam" id="TIGR03592">
    <property type="entry name" value="yidC_oxa1_cterm"/>
    <property type="match status" value="1"/>
</dbReference>
<feature type="transmembrane region" description="Helical" evidence="10">
    <location>
        <begin position="228"/>
        <end position="251"/>
    </location>
</feature>
<feature type="transmembrane region" description="Helical" evidence="10">
    <location>
        <begin position="95"/>
        <end position="115"/>
    </location>
</feature>
<dbReference type="GO" id="GO:0005886">
    <property type="term" value="C:plasma membrane"/>
    <property type="evidence" value="ECO:0007669"/>
    <property type="project" value="UniProtKB-SubCell"/>
</dbReference>
<evidence type="ECO:0000256" key="2">
    <source>
        <dbReference type="ARBA" id="ARBA00022448"/>
    </source>
</evidence>
<keyword evidence="7 10" id="KW-0472">Membrane</keyword>
<evidence type="ECO:0000256" key="5">
    <source>
        <dbReference type="ARBA" id="ARBA00022927"/>
    </source>
</evidence>
<evidence type="ECO:0000313" key="13">
    <source>
        <dbReference type="Proteomes" id="UP000034075"/>
    </source>
</evidence>
<gene>
    <name evidence="12" type="ORF">US24_C0033G0006</name>
</gene>
<accession>A0A0G0I5F6</accession>
<evidence type="ECO:0000256" key="10">
    <source>
        <dbReference type="SAM" id="Phobius"/>
    </source>
</evidence>
<dbReference type="GO" id="GO:0051205">
    <property type="term" value="P:protein insertion into membrane"/>
    <property type="evidence" value="ECO:0007669"/>
    <property type="project" value="TreeGrafter"/>
</dbReference>
<protein>
    <submittedName>
        <fullName evidence="12">Membrane protein insertase, YidC/Oxa1 family</fullName>
    </submittedName>
</protein>
<evidence type="ECO:0000256" key="1">
    <source>
        <dbReference type="ARBA" id="ARBA00004651"/>
    </source>
</evidence>
<dbReference type="AlphaFoldDB" id="A0A0G0I5F6"/>
<dbReference type="PANTHER" id="PTHR12428:SF65">
    <property type="entry name" value="CYTOCHROME C OXIDASE ASSEMBLY PROTEIN COX18, MITOCHONDRIAL"/>
    <property type="match status" value="1"/>
</dbReference>
<evidence type="ECO:0000256" key="3">
    <source>
        <dbReference type="ARBA" id="ARBA00022475"/>
    </source>
</evidence>
<dbReference type="GO" id="GO:0032977">
    <property type="term" value="F:membrane insertase activity"/>
    <property type="evidence" value="ECO:0007669"/>
    <property type="project" value="InterPro"/>
</dbReference>
<sequence length="284" mass="32228">MLTTIWNTIFTYPLLNLTLVFYHLCGDNLGIAILLIAILTRLILIPLMKRQTEMTRKMAGLKPQLDELKKKYGSNPQKLSEEQTKLYKKVGYNPLGCLVTMIPQLVVLSALIVVIRNLTDNKLDGVYPFIQTWFTSASDFAINTKFLFWDLTKSYSTVGAEFGKFSMQAISYLILALLVGGSQYVTTIFTMKMQNPTSVVPEKKKERKKGEPMSPEALQGNMTKSMNLILPLSTIFIAVSASSALSIYWIAQSLMLVAQYWILDWDKTKKGVQNLYTKYFKKSK</sequence>
<feature type="transmembrane region" description="Helical" evidence="10">
    <location>
        <begin position="169"/>
        <end position="189"/>
    </location>
</feature>
<dbReference type="InterPro" id="IPR047196">
    <property type="entry name" value="YidC_ALB_C"/>
</dbReference>
<evidence type="ECO:0000256" key="4">
    <source>
        <dbReference type="ARBA" id="ARBA00022692"/>
    </source>
</evidence>
<keyword evidence="5" id="KW-0653">Protein transport</keyword>
<feature type="transmembrane region" description="Helical" evidence="10">
    <location>
        <begin position="20"/>
        <end position="48"/>
    </location>
</feature>
<evidence type="ECO:0000313" key="12">
    <source>
        <dbReference type="EMBL" id="KKQ11326.1"/>
    </source>
</evidence>
<dbReference type="GO" id="GO:0015031">
    <property type="term" value="P:protein transport"/>
    <property type="evidence" value="ECO:0007669"/>
    <property type="project" value="UniProtKB-KW"/>
</dbReference>
<reference evidence="12" key="1">
    <citation type="journal article" date="2015" name="Nature">
        <title>rRNA introns, odd ribosomes, and small enigmatic genomes across a large radiation of phyla.</title>
        <authorList>
            <person name="Brown C.T."/>
            <person name="Hug L.A."/>
            <person name="Thomas B.C."/>
            <person name="Sharon I."/>
            <person name="Castelle C.J."/>
            <person name="Singh A."/>
            <person name="Wilkins M.J."/>
            <person name="Williams K.H."/>
            <person name="Banfield J.F."/>
        </authorList>
    </citation>
    <scope>NUCLEOTIDE SEQUENCE [LARGE SCALE GENOMIC DNA]</scope>
</reference>
<evidence type="ECO:0000256" key="6">
    <source>
        <dbReference type="ARBA" id="ARBA00022989"/>
    </source>
</evidence>
<dbReference type="CDD" id="cd20070">
    <property type="entry name" value="5TM_YidC_Alb3"/>
    <property type="match status" value="1"/>
</dbReference>
<dbReference type="PANTHER" id="PTHR12428">
    <property type="entry name" value="OXA1"/>
    <property type="match status" value="1"/>
</dbReference>
<keyword evidence="4 9" id="KW-0812">Transmembrane</keyword>
<evidence type="ECO:0000256" key="8">
    <source>
        <dbReference type="ARBA" id="ARBA00023186"/>
    </source>
</evidence>
<organism evidence="12 13">
    <name type="scientific">candidate division WS6 bacterium GW2011_GWC2_36_7</name>
    <dbReference type="NCBI Taxonomy" id="1619091"/>
    <lineage>
        <taxon>Bacteria</taxon>
        <taxon>Candidatus Dojkabacteria</taxon>
    </lineage>
</organism>
<keyword evidence="2" id="KW-0813">Transport</keyword>